<comment type="subcellular location">
    <subcellularLocation>
        <location evidence="1">Cell inner membrane</location>
        <topology evidence="1">Multi-pass membrane protein</topology>
    </subcellularLocation>
    <subcellularLocation>
        <location evidence="8">Cell membrane</location>
        <topology evidence="8">Multi-pass membrane protein</topology>
    </subcellularLocation>
</comment>
<sequence length="521" mass="56757">MPTLFIIYLALSSSSEVWGHLYQTVLGDYLGNSIGLMVGVTIGTLLLGVPSAWLCACCDFPFRKTISWLIILPMAMPAYIVAYVYSGLLNDSGPIQRWIRQQFELSYGDYWFVDIHSLGGAVCVLSLVLYPYVYLLARSAFLQQRHQLNAVARTLGSPFSRNIFKVALPLARPAIAAGVLLALMETMSDYGTVQYFGIATFTTGIFRTYYGFGDESATAQLAMVLLVVVLVLYGLEKQSRKGMAFHALEDSKQQSTPLLISGWRQPLAQICCLVPPLLGFFIPVLTLILWGVESDEWQQASFVELAINSTVLASLAAILTVCIALILCYAVRLQPSWWVKLTVQIASIGYALPGTIVAIGVISLLTAVDHSLVEGLSQLLGVDSGLWVSGTLVALLFAFAVRFMTVAVGSISSGMATIKPHIDDSARLLGRTPWQVIRQIHIPLLRPSVLTAALIVFVDVIKELPATLILRPFNFNTLSVRAYEMASDERLYDAGPSAIVMVLAGIIPVLVLNRSIGGGRS</sequence>
<evidence type="ECO:0000256" key="3">
    <source>
        <dbReference type="ARBA" id="ARBA00022475"/>
    </source>
</evidence>
<reference evidence="11" key="1">
    <citation type="journal article" date="2019" name="Int. J. Syst. Evol. Microbiol.">
        <title>The Global Catalogue of Microorganisms (GCM) 10K type strain sequencing project: providing services to taxonomists for standard genome sequencing and annotation.</title>
        <authorList>
            <consortium name="The Broad Institute Genomics Platform"/>
            <consortium name="The Broad Institute Genome Sequencing Center for Infectious Disease"/>
            <person name="Wu L."/>
            <person name="Ma J."/>
        </authorList>
    </citation>
    <scope>NUCLEOTIDE SEQUENCE [LARGE SCALE GENOMIC DNA]</scope>
    <source>
        <strain evidence="11">CGMCC 1.10130</strain>
    </source>
</reference>
<feature type="transmembrane region" description="Helical" evidence="8">
    <location>
        <begin position="115"/>
        <end position="137"/>
    </location>
</feature>
<dbReference type="Gene3D" id="1.10.3720.10">
    <property type="entry name" value="MetI-like"/>
    <property type="match status" value="2"/>
</dbReference>
<dbReference type="PROSITE" id="PS50928">
    <property type="entry name" value="ABC_TM1"/>
    <property type="match status" value="2"/>
</dbReference>
<protein>
    <submittedName>
        <fullName evidence="10">Iron(III) ABC transporter permease</fullName>
    </submittedName>
</protein>
<evidence type="ECO:0000313" key="11">
    <source>
        <dbReference type="Proteomes" id="UP000619743"/>
    </source>
</evidence>
<evidence type="ECO:0000256" key="7">
    <source>
        <dbReference type="ARBA" id="ARBA00023136"/>
    </source>
</evidence>
<feature type="transmembrane region" description="Helical" evidence="8">
    <location>
        <begin position="163"/>
        <end position="184"/>
    </location>
</feature>
<comment type="similarity">
    <text evidence="8">Belongs to the binding-protein-dependent transport system permease family.</text>
</comment>
<gene>
    <name evidence="10" type="ORF">GCM10011369_27490</name>
</gene>
<evidence type="ECO:0000256" key="5">
    <source>
        <dbReference type="ARBA" id="ARBA00022692"/>
    </source>
</evidence>
<dbReference type="GO" id="GO:0055085">
    <property type="term" value="P:transmembrane transport"/>
    <property type="evidence" value="ECO:0007669"/>
    <property type="project" value="InterPro"/>
</dbReference>
<dbReference type="EMBL" id="BMDX01000015">
    <property type="protein sequence ID" value="GGA83971.1"/>
    <property type="molecule type" value="Genomic_DNA"/>
</dbReference>
<keyword evidence="11" id="KW-1185">Reference proteome</keyword>
<accession>A0A8J2XQA5</accession>
<dbReference type="GO" id="GO:0005886">
    <property type="term" value="C:plasma membrane"/>
    <property type="evidence" value="ECO:0007669"/>
    <property type="project" value="UniProtKB-SubCell"/>
</dbReference>
<organism evidence="10 11">
    <name type="scientific">Neiella marina</name>
    <dbReference type="NCBI Taxonomy" id="508461"/>
    <lineage>
        <taxon>Bacteria</taxon>
        <taxon>Pseudomonadati</taxon>
        <taxon>Pseudomonadota</taxon>
        <taxon>Gammaproteobacteria</taxon>
        <taxon>Alteromonadales</taxon>
        <taxon>Echinimonadaceae</taxon>
        <taxon>Neiella</taxon>
    </lineage>
</organism>
<keyword evidence="4" id="KW-0997">Cell inner membrane</keyword>
<feature type="domain" description="ABC transmembrane type-1" evidence="9">
    <location>
        <begin position="306"/>
        <end position="512"/>
    </location>
</feature>
<dbReference type="InterPro" id="IPR035906">
    <property type="entry name" value="MetI-like_sf"/>
</dbReference>
<dbReference type="Pfam" id="PF00528">
    <property type="entry name" value="BPD_transp_1"/>
    <property type="match status" value="2"/>
</dbReference>
<comment type="caution">
    <text evidence="10">The sequence shown here is derived from an EMBL/GenBank/DDBJ whole genome shotgun (WGS) entry which is preliminary data.</text>
</comment>
<keyword evidence="2 8" id="KW-0813">Transport</keyword>
<feature type="transmembrane region" description="Helical" evidence="8">
    <location>
        <begin position="29"/>
        <end position="54"/>
    </location>
</feature>
<keyword evidence="3" id="KW-1003">Cell membrane</keyword>
<feature type="transmembrane region" description="Helical" evidence="8">
    <location>
        <begin position="311"/>
        <end position="331"/>
    </location>
</feature>
<dbReference type="Proteomes" id="UP000619743">
    <property type="component" value="Unassembled WGS sequence"/>
</dbReference>
<proteinExistence type="inferred from homology"/>
<evidence type="ECO:0000313" key="10">
    <source>
        <dbReference type="EMBL" id="GGA83971.1"/>
    </source>
</evidence>
<dbReference type="SUPFAM" id="SSF161098">
    <property type="entry name" value="MetI-like"/>
    <property type="match status" value="2"/>
</dbReference>
<feature type="domain" description="ABC transmembrane type-1" evidence="9">
    <location>
        <begin position="30"/>
        <end position="236"/>
    </location>
</feature>
<dbReference type="AlphaFoldDB" id="A0A8J2XQA5"/>
<evidence type="ECO:0000256" key="4">
    <source>
        <dbReference type="ARBA" id="ARBA00022519"/>
    </source>
</evidence>
<evidence type="ECO:0000256" key="6">
    <source>
        <dbReference type="ARBA" id="ARBA00022989"/>
    </source>
</evidence>
<evidence type="ECO:0000259" key="9">
    <source>
        <dbReference type="PROSITE" id="PS50928"/>
    </source>
</evidence>
<evidence type="ECO:0000256" key="8">
    <source>
        <dbReference type="RuleBase" id="RU363032"/>
    </source>
</evidence>
<name>A0A8J2XQA5_9GAMM</name>
<dbReference type="FunFam" id="1.10.3720.10:FF:000088">
    <property type="entry name" value="Iron(III) ABC transporter, permease protein"/>
    <property type="match status" value="1"/>
</dbReference>
<feature type="transmembrane region" description="Helical" evidence="8">
    <location>
        <begin position="343"/>
        <end position="366"/>
    </location>
</feature>
<feature type="transmembrane region" description="Helical" evidence="8">
    <location>
        <begin position="494"/>
        <end position="512"/>
    </location>
</feature>
<feature type="transmembrane region" description="Helical" evidence="8">
    <location>
        <begin position="66"/>
        <end position="85"/>
    </location>
</feature>
<evidence type="ECO:0000256" key="1">
    <source>
        <dbReference type="ARBA" id="ARBA00004429"/>
    </source>
</evidence>
<dbReference type="InterPro" id="IPR000515">
    <property type="entry name" value="MetI-like"/>
</dbReference>
<feature type="transmembrane region" description="Helical" evidence="8">
    <location>
        <begin position="386"/>
        <end position="409"/>
    </location>
</feature>
<keyword evidence="6 8" id="KW-1133">Transmembrane helix</keyword>
<feature type="transmembrane region" description="Helical" evidence="8">
    <location>
        <begin position="444"/>
        <end position="461"/>
    </location>
</feature>
<evidence type="ECO:0000256" key="2">
    <source>
        <dbReference type="ARBA" id="ARBA00022448"/>
    </source>
</evidence>
<feature type="transmembrane region" description="Helical" evidence="8">
    <location>
        <begin position="267"/>
        <end position="291"/>
    </location>
</feature>
<dbReference type="PANTHER" id="PTHR43357">
    <property type="entry name" value="INNER MEMBRANE ABC TRANSPORTER PERMEASE PROTEIN YDCV"/>
    <property type="match status" value="1"/>
</dbReference>
<keyword evidence="7 8" id="KW-0472">Membrane</keyword>
<dbReference type="CDD" id="cd06261">
    <property type="entry name" value="TM_PBP2"/>
    <property type="match status" value="2"/>
</dbReference>
<keyword evidence="5 8" id="KW-0812">Transmembrane</keyword>
<feature type="transmembrane region" description="Helical" evidence="8">
    <location>
        <begin position="217"/>
        <end position="235"/>
    </location>
</feature>
<dbReference type="PANTHER" id="PTHR43357:SF3">
    <property type="entry name" value="FE(3+)-TRANSPORT SYSTEM PERMEASE PROTEIN FBPB 2"/>
    <property type="match status" value="1"/>
</dbReference>